<dbReference type="RefSeq" id="WP_243128855.1">
    <property type="nucleotide sequence ID" value="NZ_JBBMFP010000017.1"/>
</dbReference>
<reference evidence="2 3" key="1">
    <citation type="submission" date="2024-03" db="EMBL/GenBank/DDBJ databases">
        <title>Human intestinal bacterial collection.</title>
        <authorList>
            <person name="Pauvert C."/>
            <person name="Hitch T.C.A."/>
            <person name="Clavel T."/>
        </authorList>
    </citation>
    <scope>NUCLEOTIDE SEQUENCE [LARGE SCALE GENOMIC DNA]</scope>
    <source>
        <strain evidence="2 3">CLA-SR-H028</strain>
    </source>
</reference>
<protein>
    <submittedName>
        <fullName evidence="2">Uncharacterized protein</fullName>
    </submittedName>
</protein>
<keyword evidence="3" id="KW-1185">Reference proteome</keyword>
<feature type="transmembrane region" description="Helical" evidence="1">
    <location>
        <begin position="7"/>
        <end position="26"/>
    </location>
</feature>
<evidence type="ECO:0000313" key="2">
    <source>
        <dbReference type="EMBL" id="MEQ2432827.1"/>
    </source>
</evidence>
<organism evidence="2 3">
    <name type="scientific">Blautia caccae</name>
    <dbReference type="NCBI Taxonomy" id="3133175"/>
    <lineage>
        <taxon>Bacteria</taxon>
        <taxon>Bacillati</taxon>
        <taxon>Bacillota</taxon>
        <taxon>Clostridia</taxon>
        <taxon>Lachnospirales</taxon>
        <taxon>Lachnospiraceae</taxon>
        <taxon>Blautia</taxon>
    </lineage>
</organism>
<keyword evidence="1" id="KW-0472">Membrane</keyword>
<keyword evidence="1" id="KW-0812">Transmembrane</keyword>
<feature type="transmembrane region" description="Helical" evidence="1">
    <location>
        <begin position="70"/>
        <end position="91"/>
    </location>
</feature>
<comment type="caution">
    <text evidence="2">The sequence shown here is derived from an EMBL/GenBank/DDBJ whole genome shotgun (WGS) entry which is preliminary data.</text>
</comment>
<dbReference type="EMBL" id="JBBMFP010000017">
    <property type="protein sequence ID" value="MEQ2432827.1"/>
    <property type="molecule type" value="Genomic_DNA"/>
</dbReference>
<keyword evidence="1" id="KW-1133">Transmembrane helix</keyword>
<proteinExistence type="predicted"/>
<evidence type="ECO:0000256" key="1">
    <source>
        <dbReference type="SAM" id="Phobius"/>
    </source>
</evidence>
<dbReference type="Proteomes" id="UP001457898">
    <property type="component" value="Unassembled WGS sequence"/>
</dbReference>
<name>A0ABV1DR00_9FIRM</name>
<feature type="transmembrane region" description="Helical" evidence="1">
    <location>
        <begin position="38"/>
        <end position="58"/>
    </location>
</feature>
<accession>A0ABV1DR00</accession>
<evidence type="ECO:0000313" key="3">
    <source>
        <dbReference type="Proteomes" id="UP001457898"/>
    </source>
</evidence>
<gene>
    <name evidence="2" type="ORF">WMO65_17670</name>
</gene>
<sequence>MMKEKLFTAISTVLIFFPFTIFPIRWNPWALESPAAEIIILVYIAVMLVGGIFTITAYTKGKVKNNLMKICLVVHGVYIAGGVAMLAMMGATKFS</sequence>